<organism evidence="2 3">
    <name type="scientific">Ilyodon furcidens</name>
    <name type="common">goldbreast splitfin</name>
    <dbReference type="NCBI Taxonomy" id="33524"/>
    <lineage>
        <taxon>Eukaryota</taxon>
        <taxon>Metazoa</taxon>
        <taxon>Chordata</taxon>
        <taxon>Craniata</taxon>
        <taxon>Vertebrata</taxon>
        <taxon>Euteleostomi</taxon>
        <taxon>Actinopterygii</taxon>
        <taxon>Neopterygii</taxon>
        <taxon>Teleostei</taxon>
        <taxon>Neoteleostei</taxon>
        <taxon>Acanthomorphata</taxon>
        <taxon>Ovalentaria</taxon>
        <taxon>Atherinomorphae</taxon>
        <taxon>Cyprinodontiformes</taxon>
        <taxon>Goodeidae</taxon>
        <taxon>Ilyodon</taxon>
    </lineage>
</organism>
<accession>A0ABV0TUH5</accession>
<dbReference type="Proteomes" id="UP001482620">
    <property type="component" value="Unassembled WGS sequence"/>
</dbReference>
<evidence type="ECO:0000313" key="3">
    <source>
        <dbReference type="Proteomes" id="UP001482620"/>
    </source>
</evidence>
<evidence type="ECO:0008006" key="4">
    <source>
        <dbReference type="Google" id="ProtNLM"/>
    </source>
</evidence>
<feature type="signal peptide" evidence="1">
    <location>
        <begin position="1"/>
        <end position="24"/>
    </location>
</feature>
<gene>
    <name evidence="2" type="ORF">ILYODFUR_014110</name>
</gene>
<feature type="chain" id="PRO_5045846295" description="Secreted protein" evidence="1">
    <location>
        <begin position="25"/>
        <end position="67"/>
    </location>
</feature>
<dbReference type="EMBL" id="JAHRIQ010047517">
    <property type="protein sequence ID" value="MEQ2236568.1"/>
    <property type="molecule type" value="Genomic_DNA"/>
</dbReference>
<protein>
    <recommendedName>
        <fullName evidence="4">Secreted protein</fullName>
    </recommendedName>
</protein>
<sequence>MSHVQVLCWLKHLTVFFLPRASSSFLEPACSRKSPIALSDLLFCASLPVQPPTSHTTIWETLLELAT</sequence>
<name>A0ABV0TUH5_9TELE</name>
<comment type="caution">
    <text evidence="2">The sequence shown here is derived from an EMBL/GenBank/DDBJ whole genome shotgun (WGS) entry which is preliminary data.</text>
</comment>
<keyword evidence="3" id="KW-1185">Reference proteome</keyword>
<keyword evidence="1" id="KW-0732">Signal</keyword>
<reference evidence="2 3" key="1">
    <citation type="submission" date="2021-06" db="EMBL/GenBank/DDBJ databases">
        <authorList>
            <person name="Palmer J.M."/>
        </authorList>
    </citation>
    <scope>NUCLEOTIDE SEQUENCE [LARGE SCALE GENOMIC DNA]</scope>
    <source>
        <strain evidence="3">if_2019</strain>
        <tissue evidence="2">Muscle</tissue>
    </source>
</reference>
<evidence type="ECO:0000313" key="2">
    <source>
        <dbReference type="EMBL" id="MEQ2236568.1"/>
    </source>
</evidence>
<evidence type="ECO:0000256" key="1">
    <source>
        <dbReference type="SAM" id="SignalP"/>
    </source>
</evidence>
<proteinExistence type="predicted"/>